<keyword evidence="2" id="KW-0560">Oxidoreductase</keyword>
<dbReference type="PANTHER" id="PTHR20883">
    <property type="entry name" value="PHYTANOYL-COA DIOXYGENASE DOMAIN CONTAINING 1"/>
    <property type="match status" value="1"/>
</dbReference>
<dbReference type="Pfam" id="PF05721">
    <property type="entry name" value="PhyH"/>
    <property type="match status" value="1"/>
</dbReference>
<comment type="caution">
    <text evidence="2">The sequence shown here is derived from an EMBL/GenBank/DDBJ whole genome shotgun (WGS) entry which is preliminary data.</text>
</comment>
<dbReference type="Proteomes" id="UP000584867">
    <property type="component" value="Unassembled WGS sequence"/>
</dbReference>
<comment type="cofactor">
    <cofactor evidence="1">
        <name>Fe(2+)</name>
        <dbReference type="ChEBI" id="CHEBI:29033"/>
    </cofactor>
</comment>
<evidence type="ECO:0000256" key="1">
    <source>
        <dbReference type="ARBA" id="ARBA00001954"/>
    </source>
</evidence>
<keyword evidence="2" id="KW-0223">Dioxygenase</keyword>
<proteinExistence type="predicted"/>
<gene>
    <name evidence="2" type="ORF">HDF15_003439</name>
</gene>
<name>A0A7W7ZS31_9BACT</name>
<sequence length="242" mass="26845">MIDIAQFEKEGFAITAPLFSLEEVQQLITLLEQQKLQDEGPRRGGLRDVLDNLPALRSMADHAAIRAVMNQVLGKDAFVVRATLFDKTAASNWKVPWHQDVTIAVTERREVPGYGPWSNKAGVMHVQPPSEVLERMVTVRVHLDDCPASNGALRVMPGTHRLGKLNQNEVSPYVEEERSICCAAASGEALVMRPLLLHASSAAEHPGHRRVLHFDYAVGDLADGLEWRMRAEAETKQITPIC</sequence>
<reference evidence="2 3" key="1">
    <citation type="submission" date="2020-08" db="EMBL/GenBank/DDBJ databases">
        <title>Genomic Encyclopedia of Type Strains, Phase IV (KMG-V): Genome sequencing to study the core and pangenomes of soil and plant-associated prokaryotes.</title>
        <authorList>
            <person name="Whitman W."/>
        </authorList>
    </citation>
    <scope>NUCLEOTIDE SEQUENCE [LARGE SCALE GENOMIC DNA]</scope>
    <source>
        <strain evidence="2 3">X5P3</strain>
    </source>
</reference>
<dbReference type="GO" id="GO:0005506">
    <property type="term" value="F:iron ion binding"/>
    <property type="evidence" value="ECO:0007669"/>
    <property type="project" value="UniProtKB-ARBA"/>
</dbReference>
<dbReference type="InterPro" id="IPR008775">
    <property type="entry name" value="Phytyl_CoA_dOase-like"/>
</dbReference>
<evidence type="ECO:0000313" key="2">
    <source>
        <dbReference type="EMBL" id="MBB5065076.1"/>
    </source>
</evidence>
<dbReference type="EMBL" id="JACHIO010000014">
    <property type="protein sequence ID" value="MBB5065076.1"/>
    <property type="molecule type" value="Genomic_DNA"/>
</dbReference>
<dbReference type="Gene3D" id="2.60.120.620">
    <property type="entry name" value="q2cbj1_9rhob like domain"/>
    <property type="match status" value="1"/>
</dbReference>
<dbReference type="AlphaFoldDB" id="A0A7W7ZS31"/>
<dbReference type="GO" id="GO:0016706">
    <property type="term" value="F:2-oxoglutarate-dependent dioxygenase activity"/>
    <property type="evidence" value="ECO:0007669"/>
    <property type="project" value="UniProtKB-ARBA"/>
</dbReference>
<dbReference type="SUPFAM" id="SSF51197">
    <property type="entry name" value="Clavaminate synthase-like"/>
    <property type="match status" value="1"/>
</dbReference>
<dbReference type="PANTHER" id="PTHR20883:SF48">
    <property type="entry name" value="ECTOINE DIOXYGENASE"/>
    <property type="match status" value="1"/>
</dbReference>
<dbReference type="RefSeq" id="WP_184257486.1">
    <property type="nucleotide sequence ID" value="NZ_JACHIO010000014.1"/>
</dbReference>
<organism evidence="2 3">
    <name type="scientific">Granulicella mallensis</name>
    <dbReference type="NCBI Taxonomy" id="940614"/>
    <lineage>
        <taxon>Bacteria</taxon>
        <taxon>Pseudomonadati</taxon>
        <taxon>Acidobacteriota</taxon>
        <taxon>Terriglobia</taxon>
        <taxon>Terriglobales</taxon>
        <taxon>Acidobacteriaceae</taxon>
        <taxon>Granulicella</taxon>
    </lineage>
</organism>
<accession>A0A7W7ZS31</accession>
<protein>
    <submittedName>
        <fullName evidence="2">Ectoine hydroxylase-related dioxygenase (Phytanoyl-CoA dioxygenase family)</fullName>
    </submittedName>
</protein>
<evidence type="ECO:0000313" key="3">
    <source>
        <dbReference type="Proteomes" id="UP000584867"/>
    </source>
</evidence>